<evidence type="ECO:0000256" key="2">
    <source>
        <dbReference type="SAM" id="MobiDB-lite"/>
    </source>
</evidence>
<evidence type="ECO:0000313" key="5">
    <source>
        <dbReference type="Proteomes" id="UP000199546"/>
    </source>
</evidence>
<dbReference type="AlphaFoldDB" id="A0A1I7B4G8"/>
<sequence>MSVPDVSSIVIERDVAIPMRDGVDLVADVYRPAEGRWPVLVQRTPYGRIPFPDNFVSLNPVTAAARGFAVVVQDVRGRGGSGGDFEPFMEFDDGFDTVEWAAEQPWSTGRVGAFGASYMGATTMQMAASGPPALQAFAALQASSDYYEGRSYWGGALELGALLSTNLGVMAIGSLPRVFPDPRVPRARVMRASLRKVLDDLPHTPVTFPLRDRLDDGSGVLETLTPWFPQWLDHDAPGEYWEARSIEERHDRIHSAGVHVTSWYDAMLPGTLTNFTALRAAGRAPQRLIVGPWFHYALRGFSVDAVRVGDLSFGPAAAMDLDRIQLSWLGAALDDRPQSDHSPVRLFVMGANEWRDEDEWPLRRARVRPLYLTSDGDAATDVRAGALVAEEPTGSGGDEFVYDPTDPVPTAGGAHVISPLISTHGPVDQRDLEARADVLSYTGPVLDSPVEVTGYVRAELWITSTAPSTDFTARLVDVYPDGRAISVCDGIRRLFVEEGAGPGVVRRVEIEMGATSQVFLRGHRIRVDVSSSNYPRFDPNPNTGERSLDATSSVPARQRVLSGPGAPSRLLLPFVED</sequence>
<protein>
    <recommendedName>
        <fullName evidence="3">Xaa-Pro dipeptidyl-peptidase C-terminal domain-containing protein</fullName>
    </recommendedName>
</protein>
<dbReference type="Proteomes" id="UP000199546">
    <property type="component" value="Unassembled WGS sequence"/>
</dbReference>
<dbReference type="Gene3D" id="2.60.120.260">
    <property type="entry name" value="Galactose-binding domain-like"/>
    <property type="match status" value="1"/>
</dbReference>
<dbReference type="InterPro" id="IPR029058">
    <property type="entry name" value="AB_hydrolase_fold"/>
</dbReference>
<dbReference type="PANTHER" id="PTHR43056:SF10">
    <property type="entry name" value="COCE_NOND FAMILY, PUTATIVE (AFU_ORTHOLOGUE AFUA_7G00600)-RELATED"/>
    <property type="match status" value="1"/>
</dbReference>
<dbReference type="Gene3D" id="1.10.3020.10">
    <property type="entry name" value="alpha-amino acid ester hydrolase ( Helical cap domain)"/>
    <property type="match status" value="1"/>
</dbReference>
<evidence type="ECO:0000259" key="3">
    <source>
        <dbReference type="SMART" id="SM00939"/>
    </source>
</evidence>
<organism evidence="4 5">
    <name type="scientific">Geodermatophilus amargosae</name>
    <dbReference type="NCBI Taxonomy" id="1296565"/>
    <lineage>
        <taxon>Bacteria</taxon>
        <taxon>Bacillati</taxon>
        <taxon>Actinomycetota</taxon>
        <taxon>Actinomycetes</taxon>
        <taxon>Geodermatophilales</taxon>
        <taxon>Geodermatophilaceae</taxon>
        <taxon>Geodermatophilus</taxon>
    </lineage>
</organism>
<dbReference type="InterPro" id="IPR000383">
    <property type="entry name" value="Xaa-Pro-like_dom"/>
</dbReference>
<dbReference type="GO" id="GO:0008239">
    <property type="term" value="F:dipeptidyl-peptidase activity"/>
    <property type="evidence" value="ECO:0007669"/>
    <property type="project" value="InterPro"/>
</dbReference>
<proteinExistence type="predicted"/>
<accession>A0A1I7B4G8</accession>
<reference evidence="5" key="1">
    <citation type="submission" date="2016-10" db="EMBL/GenBank/DDBJ databases">
        <authorList>
            <person name="Varghese N."/>
            <person name="Submissions S."/>
        </authorList>
    </citation>
    <scope>NUCLEOTIDE SEQUENCE [LARGE SCALE GENOMIC DNA]</scope>
    <source>
        <strain evidence="5">DSM 46136</strain>
    </source>
</reference>
<dbReference type="Pfam" id="PF08530">
    <property type="entry name" value="PepX_C"/>
    <property type="match status" value="1"/>
</dbReference>
<dbReference type="SUPFAM" id="SSF49785">
    <property type="entry name" value="Galactose-binding domain-like"/>
    <property type="match status" value="1"/>
</dbReference>
<dbReference type="SMART" id="SM00939">
    <property type="entry name" value="PepX_C"/>
    <property type="match status" value="1"/>
</dbReference>
<dbReference type="EMBL" id="FPBA01000012">
    <property type="protein sequence ID" value="SFT82042.1"/>
    <property type="molecule type" value="Genomic_DNA"/>
</dbReference>
<dbReference type="InterPro" id="IPR050585">
    <property type="entry name" value="Xaa-Pro_dipeptidyl-ppase/CocE"/>
</dbReference>
<dbReference type="SUPFAM" id="SSF53474">
    <property type="entry name" value="alpha/beta-Hydrolases"/>
    <property type="match status" value="1"/>
</dbReference>
<dbReference type="InterPro" id="IPR008979">
    <property type="entry name" value="Galactose-bd-like_sf"/>
</dbReference>
<gene>
    <name evidence="4" type="ORF">SAMN05660657_03260</name>
</gene>
<dbReference type="PANTHER" id="PTHR43056">
    <property type="entry name" value="PEPTIDASE S9 PROLYL OLIGOPEPTIDASE"/>
    <property type="match status" value="1"/>
</dbReference>
<dbReference type="STRING" id="1296565.SAMN05660657_03260"/>
<dbReference type="InterPro" id="IPR005674">
    <property type="entry name" value="CocE/Ser_esterase"/>
</dbReference>
<name>A0A1I7B4G8_9ACTN</name>
<feature type="domain" description="Xaa-Pro dipeptidyl-peptidase C-terminal" evidence="3">
    <location>
        <begin position="326"/>
        <end position="571"/>
    </location>
</feature>
<feature type="region of interest" description="Disordered" evidence="2">
    <location>
        <begin position="531"/>
        <end position="559"/>
    </location>
</feature>
<keyword evidence="1" id="KW-0378">Hydrolase</keyword>
<keyword evidence="5" id="KW-1185">Reference proteome</keyword>
<feature type="compositionally biased region" description="Polar residues" evidence="2">
    <location>
        <begin position="531"/>
        <end position="555"/>
    </location>
</feature>
<evidence type="ECO:0000256" key="1">
    <source>
        <dbReference type="ARBA" id="ARBA00022801"/>
    </source>
</evidence>
<dbReference type="Pfam" id="PF02129">
    <property type="entry name" value="Peptidase_S15"/>
    <property type="match status" value="1"/>
</dbReference>
<dbReference type="NCBIfam" id="TIGR00976">
    <property type="entry name" value="CocE_NonD"/>
    <property type="match status" value="1"/>
</dbReference>
<evidence type="ECO:0000313" key="4">
    <source>
        <dbReference type="EMBL" id="SFT82042.1"/>
    </source>
</evidence>
<dbReference type="InterPro" id="IPR013736">
    <property type="entry name" value="Xaa-Pro_dipept_C"/>
</dbReference>
<dbReference type="Gene3D" id="3.40.50.1820">
    <property type="entry name" value="alpha/beta hydrolase"/>
    <property type="match status" value="1"/>
</dbReference>